<accession>A0A024H8V8</accession>
<name>A0A024H8V8_9MICC</name>
<protein>
    <submittedName>
        <fullName evidence="1">Uncharacterized protein</fullName>
    </submittedName>
</protein>
<dbReference type="Proteomes" id="UP000035722">
    <property type="component" value="Unassembled WGS sequence"/>
</dbReference>
<organism evidence="1 2">
    <name type="scientific">Pseudarthrobacter siccitolerans</name>
    <dbReference type="NCBI Taxonomy" id="861266"/>
    <lineage>
        <taxon>Bacteria</taxon>
        <taxon>Bacillati</taxon>
        <taxon>Actinomycetota</taxon>
        <taxon>Actinomycetes</taxon>
        <taxon>Micrococcales</taxon>
        <taxon>Micrococcaceae</taxon>
        <taxon>Pseudarthrobacter</taxon>
    </lineage>
</organism>
<evidence type="ECO:0000313" key="2">
    <source>
        <dbReference type="Proteomes" id="UP000035722"/>
    </source>
</evidence>
<sequence>MSAFALDAVRPAGILAGELGPVPDSHLVVLLSVFAGCS</sequence>
<keyword evidence="2" id="KW-1185">Reference proteome</keyword>
<dbReference type="EMBL" id="CAQI01000059">
    <property type="protein sequence ID" value="CCQ48186.1"/>
    <property type="molecule type" value="Genomic_DNA"/>
</dbReference>
<gene>
    <name evidence="1" type="ORF">ARTSIC4J27_4188</name>
</gene>
<reference evidence="2" key="1">
    <citation type="journal article" date="2014" name="Genome Announc.">
        <title>Genome Sequence of Arthrobacter siccitolerans 4J27, a Xeroprotectant-Producing Desiccation-Tolerant Microorganism.</title>
        <authorList>
            <person name="Manzanera M."/>
            <person name="Santa-Cruz-Calvo L."/>
            <person name="Vilchez J.I."/>
            <person name="Garcia-Fontana C."/>
            <person name="Silva-Castro G.A."/>
            <person name="Calvo C."/>
            <person name="Gonzalez-Lopez J."/>
        </authorList>
    </citation>
    <scope>NUCLEOTIDE SEQUENCE [LARGE SCALE GENOMIC DNA]</scope>
    <source>
        <strain evidence="2">4J27</strain>
    </source>
</reference>
<dbReference type="AlphaFoldDB" id="A0A024H8V8"/>
<proteinExistence type="predicted"/>
<evidence type="ECO:0000313" key="1">
    <source>
        <dbReference type="EMBL" id="CCQ48186.1"/>
    </source>
</evidence>
<comment type="caution">
    <text evidence="1">The sequence shown here is derived from an EMBL/GenBank/DDBJ whole genome shotgun (WGS) entry which is preliminary data.</text>
</comment>